<accession>D5DJ02</accession>
<keyword evidence="1" id="KW-0472">Membrane</keyword>
<dbReference type="KEGG" id="bmd:BMD_3738"/>
<keyword evidence="1" id="KW-1133">Transmembrane helix</keyword>
<evidence type="ECO:0000313" key="2">
    <source>
        <dbReference type="EMBL" id="ADF40571.1"/>
    </source>
</evidence>
<organism evidence="2 3">
    <name type="scientific">Priestia megaterium (strain DSM 319 / IMG 1521)</name>
    <name type="common">Bacillus megaterium</name>
    <dbReference type="NCBI Taxonomy" id="592022"/>
    <lineage>
        <taxon>Bacteria</taxon>
        <taxon>Bacillati</taxon>
        <taxon>Bacillota</taxon>
        <taxon>Bacilli</taxon>
        <taxon>Bacillales</taxon>
        <taxon>Bacillaceae</taxon>
        <taxon>Priestia</taxon>
    </lineage>
</organism>
<reference evidence="2 3" key="1">
    <citation type="journal article" date="2011" name="J. Bacteriol.">
        <title>Genome sequences of the biotechnologically important Bacillus megaterium strains QM B1551 and DSM319.</title>
        <authorList>
            <person name="Eppinger M."/>
            <person name="Bunk B."/>
            <person name="Johns M.A."/>
            <person name="Edirisinghe J.N."/>
            <person name="Kutumbaka K.K."/>
            <person name="Koenig S.S."/>
            <person name="Huot Creasy H."/>
            <person name="Rosovitz M.J."/>
            <person name="Riley D.R."/>
            <person name="Daugherty S."/>
            <person name="Martin M."/>
            <person name="Elbourne L.D."/>
            <person name="Paulsen I."/>
            <person name="Biedendieck R."/>
            <person name="Braun C."/>
            <person name="Grayburn S."/>
            <person name="Dhingra S."/>
            <person name="Lukyanchuk V."/>
            <person name="Ball B."/>
            <person name="Ul-Qamar R."/>
            <person name="Seibel J."/>
            <person name="Bremer E."/>
            <person name="Jahn D."/>
            <person name="Ravel J."/>
            <person name="Vary P.S."/>
        </authorList>
    </citation>
    <scope>NUCLEOTIDE SEQUENCE [LARGE SCALE GENOMIC DNA]</scope>
    <source>
        <strain evidence="3">DSM 319 / IMG 1521</strain>
    </source>
</reference>
<evidence type="ECO:0000256" key="1">
    <source>
        <dbReference type="SAM" id="Phobius"/>
    </source>
</evidence>
<gene>
    <name evidence="2" type="ordered locus">BMD_3738</name>
</gene>
<evidence type="ECO:0000313" key="3">
    <source>
        <dbReference type="Proteomes" id="UP000002365"/>
    </source>
</evidence>
<name>D5DJ02_PRIM3</name>
<dbReference type="EMBL" id="CP001982">
    <property type="protein sequence ID" value="ADF40571.1"/>
    <property type="molecule type" value="Genomic_DNA"/>
</dbReference>
<proteinExistence type="predicted"/>
<keyword evidence="1" id="KW-0812">Transmembrane</keyword>
<dbReference type="HOGENOM" id="CLU_200250_0_0_9"/>
<dbReference type="AlphaFoldDB" id="D5DJ02"/>
<sequence length="74" mass="8677">MNKLIIPAILVIFALWILLQLALGGDIFKNSLNYFILITIFFLFYPTSKRKIAWLDRYCVAYSYRLLFLLGALK</sequence>
<feature type="transmembrane region" description="Helical" evidence="1">
    <location>
        <begin position="34"/>
        <end position="48"/>
    </location>
</feature>
<protein>
    <submittedName>
        <fullName evidence="2">Uncharacterized protein</fullName>
    </submittedName>
</protein>
<dbReference type="Proteomes" id="UP000002365">
    <property type="component" value="Chromosome"/>
</dbReference>